<dbReference type="PRINTS" id="PR00421">
    <property type="entry name" value="THIOREDOXIN"/>
</dbReference>
<keyword evidence="5" id="KW-1185">Reference proteome</keyword>
<feature type="domain" description="Thioredoxin" evidence="2">
    <location>
        <begin position="1"/>
        <end position="107"/>
    </location>
</feature>
<dbReference type="STRING" id="568069.A0A1J1J1F6"/>
<dbReference type="Proteomes" id="UP000183832">
    <property type="component" value="Unassembled WGS sequence"/>
</dbReference>
<dbReference type="CDD" id="cd02947">
    <property type="entry name" value="TRX_family"/>
    <property type="match status" value="1"/>
</dbReference>
<dbReference type="Gene3D" id="3.40.30.10">
    <property type="entry name" value="Glutaredoxin"/>
    <property type="match status" value="1"/>
</dbReference>
<evidence type="ECO:0000313" key="4">
    <source>
        <dbReference type="EMBL" id="CRL06231.1"/>
    </source>
</evidence>
<feature type="domain" description="PITH" evidence="3">
    <location>
        <begin position="114"/>
        <end position="228"/>
    </location>
</feature>
<dbReference type="SUPFAM" id="SSF49785">
    <property type="entry name" value="Galactose-binding domain-like"/>
    <property type="match status" value="1"/>
</dbReference>
<dbReference type="SUPFAM" id="SSF52833">
    <property type="entry name" value="Thioredoxin-like"/>
    <property type="match status" value="1"/>
</dbReference>
<dbReference type="InterPro" id="IPR013766">
    <property type="entry name" value="Thioredoxin_domain"/>
</dbReference>
<evidence type="ECO:0000256" key="1">
    <source>
        <dbReference type="ARBA" id="ARBA00023157"/>
    </source>
</evidence>
<dbReference type="PROSITE" id="PS00194">
    <property type="entry name" value="THIOREDOXIN_1"/>
    <property type="match status" value="1"/>
</dbReference>
<keyword evidence="1" id="KW-1015">Disulfide bond</keyword>
<dbReference type="InterPro" id="IPR017937">
    <property type="entry name" value="Thioredoxin_CS"/>
</dbReference>
<evidence type="ECO:0000259" key="3">
    <source>
        <dbReference type="PROSITE" id="PS51532"/>
    </source>
</evidence>
<dbReference type="InterPro" id="IPR036249">
    <property type="entry name" value="Thioredoxin-like_sf"/>
</dbReference>
<dbReference type="PANTHER" id="PTHR46115">
    <property type="entry name" value="THIOREDOXIN-LIKE PROTEIN 1"/>
    <property type="match status" value="1"/>
</dbReference>
<dbReference type="OrthoDB" id="2121326at2759"/>
<dbReference type="InterPro" id="IPR010400">
    <property type="entry name" value="PITH_dom"/>
</dbReference>
<dbReference type="PROSITE" id="PS51532">
    <property type="entry name" value="PITH"/>
    <property type="match status" value="1"/>
</dbReference>
<gene>
    <name evidence="4" type="ORF">CLUMA_CG019052</name>
</gene>
<dbReference type="PROSITE" id="PS51352">
    <property type="entry name" value="THIOREDOXIN_2"/>
    <property type="match status" value="1"/>
</dbReference>
<dbReference type="GO" id="GO:0005737">
    <property type="term" value="C:cytoplasm"/>
    <property type="evidence" value="ECO:0007669"/>
    <property type="project" value="UniProtKB-ARBA"/>
</dbReference>
<dbReference type="Pfam" id="PF00085">
    <property type="entry name" value="Thioredoxin"/>
    <property type="match status" value="1"/>
</dbReference>
<evidence type="ECO:0000313" key="5">
    <source>
        <dbReference type="Proteomes" id="UP000183832"/>
    </source>
</evidence>
<dbReference type="AlphaFoldDB" id="A0A1J1J1F6"/>
<name>A0A1J1J1F6_9DIPT</name>
<dbReference type="InterPro" id="IPR008979">
    <property type="entry name" value="Galactose-bd-like_sf"/>
</dbReference>
<proteinExistence type="predicted"/>
<dbReference type="FunFam" id="3.40.30.10:FF:000245">
    <property type="entry name" value="Thioredoxin"/>
    <property type="match status" value="1"/>
</dbReference>
<reference evidence="4 5" key="1">
    <citation type="submission" date="2015-04" db="EMBL/GenBank/DDBJ databases">
        <authorList>
            <person name="Syromyatnikov M.Y."/>
            <person name="Popov V.N."/>
        </authorList>
    </citation>
    <scope>NUCLEOTIDE SEQUENCE [LARGE SCALE GENOMIC DNA]</scope>
</reference>
<protein>
    <submittedName>
        <fullName evidence="4">CLUMA_CG019052, isoform A</fullName>
    </submittedName>
</protein>
<dbReference type="Pfam" id="PF06201">
    <property type="entry name" value="PITH"/>
    <property type="match status" value="1"/>
</dbReference>
<dbReference type="Gene3D" id="2.60.120.470">
    <property type="entry name" value="PITH domain"/>
    <property type="match status" value="1"/>
</dbReference>
<evidence type="ECO:0000259" key="2">
    <source>
        <dbReference type="PROSITE" id="PS51352"/>
    </source>
</evidence>
<organism evidence="4 5">
    <name type="scientific">Clunio marinus</name>
    <dbReference type="NCBI Taxonomy" id="568069"/>
    <lineage>
        <taxon>Eukaryota</taxon>
        <taxon>Metazoa</taxon>
        <taxon>Ecdysozoa</taxon>
        <taxon>Arthropoda</taxon>
        <taxon>Hexapoda</taxon>
        <taxon>Insecta</taxon>
        <taxon>Pterygota</taxon>
        <taxon>Neoptera</taxon>
        <taxon>Endopterygota</taxon>
        <taxon>Diptera</taxon>
        <taxon>Nematocera</taxon>
        <taxon>Chironomoidea</taxon>
        <taxon>Chironomidae</taxon>
        <taxon>Clunio</taxon>
    </lineage>
</organism>
<accession>A0A1J1J1F6</accession>
<sequence length="228" mass="25125">MSVREINDENHFQAELSSAGIKLVVVDFTAAWCGPCKMIAPLFNQLPTKYPKAIFLKVDVDKCQDTAASQGVSAMPTFIFYRNRSKIDRIQGADIQGLETKIKQHYGVEGANDDAEDYGQGLMDLNTFIMKNMCECLNEADDHTLEHALNSGGGYLASDVDEQLIIFLTFNQAVKIHSLKLKAPPKHGPKKIKIFINQPVTLDFDAASSTAATQELEISPKDLESAIS</sequence>
<dbReference type="InterPro" id="IPR037047">
    <property type="entry name" value="PITH_dom_sf"/>
</dbReference>
<dbReference type="EMBL" id="CVRI01000066">
    <property type="protein sequence ID" value="CRL06231.1"/>
    <property type="molecule type" value="Genomic_DNA"/>
</dbReference>